<dbReference type="RefSeq" id="WP_136851131.1">
    <property type="nucleotide sequence ID" value="NZ_SWCI01000001.1"/>
</dbReference>
<protein>
    <recommendedName>
        <fullName evidence="3">DUF695 domain-containing protein</fullName>
    </recommendedName>
</protein>
<sequence>MNIIPVAEFAKPEVKRHHKPRHLKKMGIGEFASTCIHIRFAADLEQFDKLDDAVFAAANDNVGTFLAYFNNQYHVAIHFYTKDAKVEQEAARLAGIIEAALGSKPELTIYAGDENYGDWDATFED</sequence>
<keyword evidence="2" id="KW-1185">Reference proteome</keyword>
<name>A0A4U1BJZ4_9GAMM</name>
<dbReference type="AlphaFoldDB" id="A0A4U1BJZ4"/>
<reference evidence="1 2" key="1">
    <citation type="submission" date="2019-04" db="EMBL/GenBank/DDBJ databases">
        <authorList>
            <person name="Hwang J.C."/>
        </authorList>
    </citation>
    <scope>NUCLEOTIDE SEQUENCE [LARGE SCALE GENOMIC DNA]</scope>
    <source>
        <strain evidence="1 2">IMCC35001</strain>
    </source>
</reference>
<gene>
    <name evidence="1" type="ORF">FCL40_02825</name>
</gene>
<dbReference type="EMBL" id="SWCI01000001">
    <property type="protein sequence ID" value="TKB51505.1"/>
    <property type="molecule type" value="Genomic_DNA"/>
</dbReference>
<comment type="caution">
    <text evidence="1">The sequence shown here is derived from an EMBL/GenBank/DDBJ whole genome shotgun (WGS) entry which is preliminary data.</text>
</comment>
<evidence type="ECO:0008006" key="3">
    <source>
        <dbReference type="Google" id="ProtNLM"/>
    </source>
</evidence>
<dbReference type="OrthoDB" id="6214739at2"/>
<organism evidence="1 2">
    <name type="scientific">Ferrimonas sediminicola</name>
    <dbReference type="NCBI Taxonomy" id="2569538"/>
    <lineage>
        <taxon>Bacteria</taxon>
        <taxon>Pseudomonadati</taxon>
        <taxon>Pseudomonadota</taxon>
        <taxon>Gammaproteobacteria</taxon>
        <taxon>Alteromonadales</taxon>
        <taxon>Ferrimonadaceae</taxon>
        <taxon>Ferrimonas</taxon>
    </lineage>
</organism>
<proteinExistence type="predicted"/>
<evidence type="ECO:0000313" key="2">
    <source>
        <dbReference type="Proteomes" id="UP000305674"/>
    </source>
</evidence>
<evidence type="ECO:0000313" key="1">
    <source>
        <dbReference type="EMBL" id="TKB51505.1"/>
    </source>
</evidence>
<accession>A0A4U1BJZ4</accession>
<dbReference type="Proteomes" id="UP000305674">
    <property type="component" value="Unassembled WGS sequence"/>
</dbReference>